<evidence type="ECO:0000256" key="5">
    <source>
        <dbReference type="ARBA" id="ARBA00022692"/>
    </source>
</evidence>
<dbReference type="GO" id="GO:0034045">
    <property type="term" value="C:phagophore assembly site membrane"/>
    <property type="evidence" value="ECO:0007669"/>
    <property type="project" value="UniProtKB-SubCell"/>
</dbReference>
<sequence length="660" mass="77104">MHNYASLQEYADLEEQSIPHHHVSEPTRSRWNHIDDLDSFFTRVYKYHQKHGFVCVAVSEVVKLHKFVFVCGLTISMLFAIDYSKIFNSDSKSNHPMIFDLLIPFNEVISNLPLFGWLLIIFLTLLFILNFIRKLYAIIMYWDIKQFYNQALGISDKELDNLTWHEVQSKLKQAQLDLQMCIHKRELTELDIYHRILRQTNYLVALFNKKLLPPRVNVPLLGEIVYWTKGMRINMMFLLFWSPWSLFENPWHLKEAYKRSVNREKLAAQLGHHVLWLSLVNVLAFPLIFIGQIIFYFFSYFDLVRREPGKFGIRYWSQYARLYLRHFNELDHELHVRLTRAYKPATKYLDSFSNPLVVTIAQHLNFMCSSVLAILVCLSFVDNDILYWDQVLTLLAVLTGLITICRSVVPDETQIWCPETLLKAVVLHTHYLAGDWQGLAHTAPVRARFQQVFQYRFAALLEEFLSPILTPYFLLRYVYPRTLDFVDFFRNFTISVVGVGDVCSFAQMDIRKHGDPDWQPEESSAAMVTADQYSQAEDGKVELSLMHFTATNPEWEPPRELRDFVESVNEEVKENDADLGVFSSMDLESHSLPVLNRASFPNSNVRKSMFNYMAEGPDAFWGATNMRASTMVLHNTHANRRSVHQHRTPAEETTPLLSSK</sequence>
<keyword evidence="6 10" id="KW-1133">Transmembrane helix</keyword>
<comment type="function">
    <text evidence="10">Phospholipid scramblase involved in autophagy. Cycles between the preautophagosomal structure/phagophore assembly site (PAS) and the cytoplasmic vesicle pool and supplies membrane for the growing autophagosome. Lipid scramblase activity plays a key role in preautophagosomal structure/phagophore assembly by distributing the phospholipids that arrive through ATG2 from the cytoplasmic to the luminal leaflet of the bilayer, thereby driving autophagosomal membrane expansion.</text>
</comment>
<dbReference type="GO" id="GO:0006869">
    <property type="term" value="P:lipid transport"/>
    <property type="evidence" value="ECO:0007669"/>
    <property type="project" value="UniProtKB-KW"/>
</dbReference>
<dbReference type="PANTHER" id="PTHR13038:SF10">
    <property type="entry name" value="AUTOPHAGY-RELATED PROTEIN 9"/>
    <property type="match status" value="1"/>
</dbReference>
<comment type="subcellular location">
    <subcellularLocation>
        <location evidence="1 10">Preautophagosomal structure membrane</location>
        <topology evidence="1 10">Multi-pass membrane protein</topology>
    </subcellularLocation>
</comment>
<keyword evidence="13" id="KW-1185">Reference proteome</keyword>
<evidence type="ECO:0000256" key="10">
    <source>
        <dbReference type="RuleBase" id="RU364027"/>
    </source>
</evidence>
<feature type="transmembrane region" description="Helical" evidence="10">
    <location>
        <begin position="67"/>
        <end position="87"/>
    </location>
</feature>
<feature type="transmembrane region" description="Helical" evidence="10">
    <location>
        <begin position="273"/>
        <end position="298"/>
    </location>
</feature>
<evidence type="ECO:0000256" key="1">
    <source>
        <dbReference type="ARBA" id="ARBA00004511"/>
    </source>
</evidence>
<feature type="region of interest" description="Disordered" evidence="11">
    <location>
        <begin position="638"/>
        <end position="660"/>
    </location>
</feature>
<dbReference type="GO" id="GO:0005776">
    <property type="term" value="C:autophagosome"/>
    <property type="evidence" value="ECO:0007669"/>
    <property type="project" value="TreeGrafter"/>
</dbReference>
<dbReference type="Proteomes" id="UP000625711">
    <property type="component" value="Unassembled WGS sequence"/>
</dbReference>
<comment type="similarity">
    <text evidence="2 10">Belongs to the ATG9 family.</text>
</comment>
<keyword evidence="8 10" id="KW-0445">Lipid transport</keyword>
<evidence type="ECO:0000256" key="4">
    <source>
        <dbReference type="ARBA" id="ARBA00022448"/>
    </source>
</evidence>
<dbReference type="GO" id="GO:0034497">
    <property type="term" value="P:protein localization to phagophore assembly site"/>
    <property type="evidence" value="ECO:0007669"/>
    <property type="project" value="TreeGrafter"/>
</dbReference>
<organism evidence="12 13">
    <name type="scientific">Rhynchophorus ferrugineus</name>
    <name type="common">Red palm weevil</name>
    <name type="synonym">Curculio ferrugineus</name>
    <dbReference type="NCBI Taxonomy" id="354439"/>
    <lineage>
        <taxon>Eukaryota</taxon>
        <taxon>Metazoa</taxon>
        <taxon>Ecdysozoa</taxon>
        <taxon>Arthropoda</taxon>
        <taxon>Hexapoda</taxon>
        <taxon>Insecta</taxon>
        <taxon>Pterygota</taxon>
        <taxon>Neoptera</taxon>
        <taxon>Endopterygota</taxon>
        <taxon>Coleoptera</taxon>
        <taxon>Polyphaga</taxon>
        <taxon>Cucujiformia</taxon>
        <taxon>Curculionidae</taxon>
        <taxon>Dryophthorinae</taxon>
        <taxon>Rhynchophorus</taxon>
    </lineage>
</organism>
<protein>
    <recommendedName>
        <fullName evidence="3 10">Autophagy-related protein 9</fullName>
    </recommendedName>
</protein>
<evidence type="ECO:0000256" key="8">
    <source>
        <dbReference type="ARBA" id="ARBA00023055"/>
    </source>
</evidence>
<comment type="caution">
    <text evidence="12">The sequence shown here is derived from an EMBL/GenBank/DDBJ whole genome shotgun (WGS) entry which is preliminary data.</text>
</comment>
<accession>A0A834MBT5</accession>
<dbReference type="GO" id="GO:0034727">
    <property type="term" value="P:piecemeal microautophagy of the nucleus"/>
    <property type="evidence" value="ECO:0007669"/>
    <property type="project" value="TreeGrafter"/>
</dbReference>
<evidence type="ECO:0000256" key="3">
    <source>
        <dbReference type="ARBA" id="ARBA00018074"/>
    </source>
</evidence>
<keyword evidence="5 10" id="KW-0812">Transmembrane</keyword>
<dbReference type="Pfam" id="PF04109">
    <property type="entry name" value="ATG9"/>
    <property type="match status" value="1"/>
</dbReference>
<keyword evidence="4 10" id="KW-0813">Transport</keyword>
<keyword evidence="9 10" id="KW-0472">Membrane</keyword>
<dbReference type="OrthoDB" id="2020634at2759"/>
<comment type="caution">
    <text evidence="10">Lacks conserved residue(s) required for the propagation of feature annotation.</text>
</comment>
<evidence type="ECO:0000256" key="6">
    <source>
        <dbReference type="ARBA" id="ARBA00022989"/>
    </source>
</evidence>
<dbReference type="PANTHER" id="PTHR13038">
    <property type="entry name" value="APG9 AUTOPHAGY 9"/>
    <property type="match status" value="1"/>
</dbReference>
<evidence type="ECO:0000256" key="2">
    <source>
        <dbReference type="ARBA" id="ARBA00006185"/>
    </source>
</evidence>
<evidence type="ECO:0000313" key="13">
    <source>
        <dbReference type="Proteomes" id="UP000625711"/>
    </source>
</evidence>
<evidence type="ECO:0000313" key="12">
    <source>
        <dbReference type="EMBL" id="KAF7274140.1"/>
    </source>
</evidence>
<dbReference type="AlphaFoldDB" id="A0A834MBT5"/>
<keyword evidence="7 10" id="KW-0072">Autophagy</keyword>
<evidence type="ECO:0000256" key="11">
    <source>
        <dbReference type="SAM" id="MobiDB-lite"/>
    </source>
</evidence>
<dbReference type="GO" id="GO:0000422">
    <property type="term" value="P:autophagy of mitochondrion"/>
    <property type="evidence" value="ECO:0007669"/>
    <property type="project" value="TreeGrafter"/>
</dbReference>
<dbReference type="GO" id="GO:0061709">
    <property type="term" value="P:reticulophagy"/>
    <property type="evidence" value="ECO:0007669"/>
    <property type="project" value="TreeGrafter"/>
</dbReference>
<dbReference type="InterPro" id="IPR007241">
    <property type="entry name" value="Autophagy-rel_prot_9"/>
</dbReference>
<gene>
    <name evidence="12" type="ORF">GWI33_013184</name>
</gene>
<feature type="compositionally biased region" description="Basic residues" evidence="11">
    <location>
        <begin position="638"/>
        <end position="647"/>
    </location>
</feature>
<feature type="transmembrane region" description="Helical" evidence="10">
    <location>
        <begin position="114"/>
        <end position="132"/>
    </location>
</feature>
<name>A0A834MBT5_RHYFE</name>
<proteinExistence type="inferred from homology"/>
<evidence type="ECO:0000256" key="7">
    <source>
        <dbReference type="ARBA" id="ARBA00023006"/>
    </source>
</evidence>
<evidence type="ECO:0000256" key="9">
    <source>
        <dbReference type="ARBA" id="ARBA00023136"/>
    </source>
</evidence>
<reference evidence="12" key="1">
    <citation type="submission" date="2020-08" db="EMBL/GenBank/DDBJ databases">
        <title>Genome sequencing and assembly of the red palm weevil Rhynchophorus ferrugineus.</title>
        <authorList>
            <person name="Dias G.B."/>
            <person name="Bergman C.M."/>
            <person name="Manee M."/>
        </authorList>
    </citation>
    <scope>NUCLEOTIDE SEQUENCE</scope>
    <source>
        <strain evidence="12">AA-2017</strain>
        <tissue evidence="12">Whole larva</tissue>
    </source>
</reference>
<dbReference type="EMBL" id="JAACXV010013056">
    <property type="protein sequence ID" value="KAF7274140.1"/>
    <property type="molecule type" value="Genomic_DNA"/>
</dbReference>